<gene>
    <name evidence="2" type="ordered locus">Oter_1783</name>
</gene>
<dbReference type="eggNOG" id="ENOG502ZNCX">
    <property type="taxonomic scope" value="Bacteria"/>
</dbReference>
<keyword evidence="1" id="KW-0812">Transmembrane</keyword>
<dbReference type="HOGENOM" id="CLU_2155789_0_0_0"/>
<organism evidence="2 3">
    <name type="scientific">Opitutus terrae (strain DSM 11246 / JCM 15787 / PB90-1)</name>
    <dbReference type="NCBI Taxonomy" id="452637"/>
    <lineage>
        <taxon>Bacteria</taxon>
        <taxon>Pseudomonadati</taxon>
        <taxon>Verrucomicrobiota</taxon>
        <taxon>Opitutia</taxon>
        <taxon>Opitutales</taxon>
        <taxon>Opitutaceae</taxon>
        <taxon>Opitutus</taxon>
    </lineage>
</organism>
<keyword evidence="1" id="KW-1133">Transmembrane helix</keyword>
<reference evidence="2 3" key="1">
    <citation type="journal article" date="2011" name="J. Bacteriol.">
        <title>Genome sequence of the verrucomicrobium Opitutus terrae PB90-1, an abundant inhabitant of rice paddy soil ecosystems.</title>
        <authorList>
            <person name="van Passel M.W."/>
            <person name="Kant R."/>
            <person name="Palva A."/>
            <person name="Copeland A."/>
            <person name="Lucas S."/>
            <person name="Lapidus A."/>
            <person name="Glavina del Rio T."/>
            <person name="Pitluck S."/>
            <person name="Goltsman E."/>
            <person name="Clum A."/>
            <person name="Sun H."/>
            <person name="Schmutz J."/>
            <person name="Larimer F.W."/>
            <person name="Land M.L."/>
            <person name="Hauser L."/>
            <person name="Kyrpides N."/>
            <person name="Mikhailova N."/>
            <person name="Richardson P.P."/>
            <person name="Janssen P.H."/>
            <person name="de Vos W.M."/>
            <person name="Smidt H."/>
        </authorList>
    </citation>
    <scope>NUCLEOTIDE SEQUENCE [LARGE SCALE GENOMIC DNA]</scope>
    <source>
        <strain evidence="3">DSM 11246 / JCM 15787 / PB90-1</strain>
    </source>
</reference>
<dbReference type="AlphaFoldDB" id="B1ZWV6"/>
<evidence type="ECO:0000313" key="3">
    <source>
        <dbReference type="Proteomes" id="UP000007013"/>
    </source>
</evidence>
<protein>
    <submittedName>
        <fullName evidence="2">Uncharacterized protein</fullName>
    </submittedName>
</protein>
<dbReference type="OrthoDB" id="197388at2"/>
<name>B1ZWV6_OPITP</name>
<feature type="transmembrane region" description="Helical" evidence="1">
    <location>
        <begin position="59"/>
        <end position="77"/>
    </location>
</feature>
<accession>B1ZWV6</accession>
<keyword evidence="1" id="KW-0472">Membrane</keyword>
<dbReference type="EMBL" id="CP001032">
    <property type="protein sequence ID" value="ACB75067.1"/>
    <property type="molecule type" value="Genomic_DNA"/>
</dbReference>
<dbReference type="STRING" id="452637.Oter_1783"/>
<dbReference type="KEGG" id="ote:Oter_1783"/>
<proteinExistence type="predicted"/>
<evidence type="ECO:0000256" key="1">
    <source>
        <dbReference type="SAM" id="Phobius"/>
    </source>
</evidence>
<dbReference type="RefSeq" id="WP_012374604.1">
    <property type="nucleotide sequence ID" value="NC_010571.1"/>
</dbReference>
<dbReference type="Proteomes" id="UP000007013">
    <property type="component" value="Chromosome"/>
</dbReference>
<keyword evidence="3" id="KW-1185">Reference proteome</keyword>
<sequence>MPTPPDPLDPLLDHWSEVPEPSPRLASEVWRRIALAEEAEREPRGLRAGLEAWFARPPFAAMFVASCALLGLFLAEVRVNQQQRERSAQLARSYIQLIDPLLKDHVIARNP</sequence>
<evidence type="ECO:0000313" key="2">
    <source>
        <dbReference type="EMBL" id="ACB75067.1"/>
    </source>
</evidence>